<dbReference type="Proteomes" id="UP001501436">
    <property type="component" value="Unassembled WGS sequence"/>
</dbReference>
<dbReference type="InterPro" id="IPR058792">
    <property type="entry name" value="Beta-barrel_RND_2"/>
</dbReference>
<comment type="similarity">
    <text evidence="2">Belongs to the membrane fusion protein (MFP) (TC 8.A.1) family.</text>
</comment>
<feature type="domain" description="CusB-like beta-barrel" evidence="5">
    <location>
        <begin position="201"/>
        <end position="275"/>
    </location>
</feature>
<dbReference type="Gene3D" id="2.40.30.170">
    <property type="match status" value="1"/>
</dbReference>
<dbReference type="Gene3D" id="2.40.50.100">
    <property type="match status" value="1"/>
</dbReference>
<gene>
    <name evidence="7" type="ORF">GCM10023313_03680</name>
</gene>
<dbReference type="NCBIfam" id="TIGR01730">
    <property type="entry name" value="RND_mfp"/>
    <property type="match status" value="1"/>
</dbReference>
<organism evidence="7 8">
    <name type="scientific">Mucilaginibacter defluvii</name>
    <dbReference type="NCBI Taxonomy" id="1196019"/>
    <lineage>
        <taxon>Bacteria</taxon>
        <taxon>Pseudomonadati</taxon>
        <taxon>Bacteroidota</taxon>
        <taxon>Sphingobacteriia</taxon>
        <taxon>Sphingobacteriales</taxon>
        <taxon>Sphingobacteriaceae</taxon>
        <taxon>Mucilaginibacter</taxon>
    </lineage>
</organism>
<dbReference type="PANTHER" id="PTHR30469:SF20">
    <property type="entry name" value="EFFLUX RND TRANSPORTER PERIPLASMIC ADAPTOR SUBUNIT"/>
    <property type="match status" value="1"/>
</dbReference>
<evidence type="ECO:0000256" key="3">
    <source>
        <dbReference type="ARBA" id="ARBA00022448"/>
    </source>
</evidence>
<feature type="domain" description="Multidrug resistance protein MdtA-like C-terminal permuted SH3" evidence="6">
    <location>
        <begin position="287"/>
        <end position="347"/>
    </location>
</feature>
<dbReference type="Gene3D" id="2.40.420.20">
    <property type="match status" value="1"/>
</dbReference>
<accession>A0ABP9FQM6</accession>
<dbReference type="InterPro" id="IPR058625">
    <property type="entry name" value="MdtA-like_BSH"/>
</dbReference>
<proteinExistence type="inferred from homology"/>
<dbReference type="Pfam" id="PF25917">
    <property type="entry name" value="BSH_RND"/>
    <property type="match status" value="1"/>
</dbReference>
<reference evidence="8" key="1">
    <citation type="journal article" date="2019" name="Int. J. Syst. Evol. Microbiol.">
        <title>The Global Catalogue of Microorganisms (GCM) 10K type strain sequencing project: providing services to taxonomists for standard genome sequencing and annotation.</title>
        <authorList>
            <consortium name="The Broad Institute Genomics Platform"/>
            <consortium name="The Broad Institute Genome Sequencing Center for Infectious Disease"/>
            <person name="Wu L."/>
            <person name="Ma J."/>
        </authorList>
    </citation>
    <scope>NUCLEOTIDE SEQUENCE [LARGE SCALE GENOMIC DNA]</scope>
    <source>
        <strain evidence="8">JCM 18283</strain>
    </source>
</reference>
<dbReference type="InterPro" id="IPR058627">
    <property type="entry name" value="MdtA-like_C"/>
</dbReference>
<dbReference type="SUPFAM" id="SSF111369">
    <property type="entry name" value="HlyD-like secretion proteins"/>
    <property type="match status" value="1"/>
</dbReference>
<comment type="subcellular location">
    <subcellularLocation>
        <location evidence="1">Cell envelope</location>
    </subcellularLocation>
</comment>
<evidence type="ECO:0000259" key="5">
    <source>
        <dbReference type="Pfam" id="PF25954"/>
    </source>
</evidence>
<dbReference type="Pfam" id="PF25967">
    <property type="entry name" value="RND-MFP_C"/>
    <property type="match status" value="1"/>
</dbReference>
<sequence>MFYPKTMKSIINAGGALAVLVCLSGCSNEEKTKSGPDTLAVEVSDLSKVNSETAQQTVYDGTLQADKVIDLSFQVSGTIVSFPVKAGDYVNKGQLIAQVDETTYRNQYNAQLAQAKLAEENYRRIEEVYRKGSIAEIKMLEAKSNYEQATSATKATYQNIAHTRLYAPESGYIGQKMLEAGGLASPGQPVAQLLDTRSVQVLVAVPENEVNRFPAGTPATIKIDAIGNRLFEGVVSEVGVLAVNTSANYNVKVKISNPDRMLKPGMLSKVNFNTTKTSAVKTDSAGVVVPVQAVQVDEKGNQFVYLVASGNKAERRQVKTGQLYSNGIAITEGLKGNEQLITSGYQKLADQTPVTINK</sequence>
<comment type="caution">
    <text evidence="7">The sequence shown here is derived from an EMBL/GenBank/DDBJ whole genome shotgun (WGS) entry which is preliminary data.</text>
</comment>
<dbReference type="EMBL" id="BAABJI010000001">
    <property type="protein sequence ID" value="GAA4904363.1"/>
    <property type="molecule type" value="Genomic_DNA"/>
</dbReference>
<keyword evidence="3" id="KW-0813">Transport</keyword>
<keyword evidence="8" id="KW-1185">Reference proteome</keyword>
<feature type="domain" description="Multidrug resistance protein MdtA-like barrel-sandwich hybrid" evidence="4">
    <location>
        <begin position="69"/>
        <end position="194"/>
    </location>
</feature>
<evidence type="ECO:0000259" key="6">
    <source>
        <dbReference type="Pfam" id="PF25967"/>
    </source>
</evidence>
<evidence type="ECO:0000256" key="1">
    <source>
        <dbReference type="ARBA" id="ARBA00004196"/>
    </source>
</evidence>
<evidence type="ECO:0000313" key="8">
    <source>
        <dbReference type="Proteomes" id="UP001501436"/>
    </source>
</evidence>
<dbReference type="Pfam" id="PF25954">
    <property type="entry name" value="Beta-barrel_RND_2"/>
    <property type="match status" value="1"/>
</dbReference>
<protein>
    <submittedName>
        <fullName evidence="7">Efflux RND transporter periplasmic adaptor subunit</fullName>
    </submittedName>
</protein>
<evidence type="ECO:0000259" key="4">
    <source>
        <dbReference type="Pfam" id="PF25917"/>
    </source>
</evidence>
<evidence type="ECO:0000313" key="7">
    <source>
        <dbReference type="EMBL" id="GAA4904363.1"/>
    </source>
</evidence>
<dbReference type="InterPro" id="IPR006143">
    <property type="entry name" value="RND_pump_MFP"/>
</dbReference>
<name>A0ABP9FQM6_9SPHI</name>
<dbReference type="PANTHER" id="PTHR30469">
    <property type="entry name" value="MULTIDRUG RESISTANCE PROTEIN MDTA"/>
    <property type="match status" value="1"/>
</dbReference>
<evidence type="ECO:0000256" key="2">
    <source>
        <dbReference type="ARBA" id="ARBA00009477"/>
    </source>
</evidence>